<dbReference type="Proteomes" id="UP000078383">
    <property type="component" value="Unassembled WGS sequence"/>
</dbReference>
<dbReference type="AlphaFoldDB" id="A0A174ZSL0"/>
<reference evidence="2 3" key="1">
    <citation type="submission" date="2015-09" db="EMBL/GenBank/DDBJ databases">
        <authorList>
            <consortium name="Pathogen Informatics"/>
        </authorList>
    </citation>
    <scope>NUCLEOTIDE SEQUENCE [LARGE SCALE GENOMIC DNA]</scope>
    <source>
        <strain evidence="2 3">2789STDY5834889</strain>
    </source>
</reference>
<proteinExistence type="predicted"/>
<organism evidence="2 3">
    <name type="scientific">[Ruminococcus] torques</name>
    <dbReference type="NCBI Taxonomy" id="33039"/>
    <lineage>
        <taxon>Bacteria</taxon>
        <taxon>Bacillati</taxon>
        <taxon>Bacillota</taxon>
        <taxon>Clostridia</taxon>
        <taxon>Lachnospirales</taxon>
        <taxon>Lachnospiraceae</taxon>
        <taxon>Mediterraneibacter</taxon>
    </lineage>
</organism>
<protein>
    <submittedName>
        <fullName evidence="2">Uncharacterized protein</fullName>
    </submittedName>
</protein>
<keyword evidence="1" id="KW-0732">Signal</keyword>
<evidence type="ECO:0000313" key="3">
    <source>
        <dbReference type="Proteomes" id="UP000078383"/>
    </source>
</evidence>
<feature type="signal peptide" evidence="1">
    <location>
        <begin position="1"/>
        <end position="26"/>
    </location>
</feature>
<dbReference type="Gene3D" id="2.60.40.1850">
    <property type="match status" value="1"/>
</dbReference>
<gene>
    <name evidence="2" type="ORF">ERS852502_02165</name>
</gene>
<feature type="chain" id="PRO_5008039017" evidence="1">
    <location>
        <begin position="27"/>
        <end position="157"/>
    </location>
</feature>
<dbReference type="EMBL" id="CZBX01000010">
    <property type="protein sequence ID" value="CUQ90383.1"/>
    <property type="molecule type" value="Genomic_DNA"/>
</dbReference>
<dbReference type="InterPro" id="IPR037250">
    <property type="entry name" value="NEAT_dom_sf"/>
</dbReference>
<sequence length="157" mass="16788">MRKIKKLVATLLAATMVMAMGVTAFAADSLADGKYTAKQNLYKNSACTTTSMGDAALNDMRAEITIADDEATLVVHTHEITYLGLTGHLGKMVVNGKTVTPKQTTTNGVTDYYFTFTGLDASTIYEGCVITGKFTTYVGSMPMNATGYLKLTDITAK</sequence>
<dbReference type="OrthoDB" id="2086069at2"/>
<dbReference type="RefSeq" id="WP_015513349.1">
    <property type="nucleotide sequence ID" value="NZ_CZBX01000010.1"/>
</dbReference>
<evidence type="ECO:0000313" key="2">
    <source>
        <dbReference type="EMBL" id="CUQ90383.1"/>
    </source>
</evidence>
<evidence type="ECO:0000256" key="1">
    <source>
        <dbReference type="SAM" id="SignalP"/>
    </source>
</evidence>
<accession>A0A174ZSL0</accession>
<name>A0A174ZSL0_9FIRM</name>